<proteinExistence type="predicted"/>
<dbReference type="EMBL" id="LAZR01008435">
    <property type="protein sequence ID" value="KKM78775.1"/>
    <property type="molecule type" value="Genomic_DNA"/>
</dbReference>
<sequence>MKLKPGDKVYWPLNPKYTGLVIRYRGRLWVEGRYALINGPSSPAYHKLKGWKLREVERGGDYAP</sequence>
<evidence type="ECO:0000313" key="1">
    <source>
        <dbReference type="EMBL" id="KKM78775.1"/>
    </source>
</evidence>
<dbReference type="AlphaFoldDB" id="A0A0F9MPU0"/>
<protein>
    <submittedName>
        <fullName evidence="1">Uncharacterized protein</fullName>
    </submittedName>
</protein>
<gene>
    <name evidence="1" type="ORF">LCGC14_1356530</name>
</gene>
<name>A0A0F9MPU0_9ZZZZ</name>
<reference evidence="1" key="1">
    <citation type="journal article" date="2015" name="Nature">
        <title>Complex archaea that bridge the gap between prokaryotes and eukaryotes.</title>
        <authorList>
            <person name="Spang A."/>
            <person name="Saw J.H."/>
            <person name="Jorgensen S.L."/>
            <person name="Zaremba-Niedzwiedzka K."/>
            <person name="Martijn J."/>
            <person name="Lind A.E."/>
            <person name="van Eijk R."/>
            <person name="Schleper C."/>
            <person name="Guy L."/>
            <person name="Ettema T.J."/>
        </authorList>
    </citation>
    <scope>NUCLEOTIDE SEQUENCE</scope>
</reference>
<accession>A0A0F9MPU0</accession>
<comment type="caution">
    <text evidence="1">The sequence shown here is derived from an EMBL/GenBank/DDBJ whole genome shotgun (WGS) entry which is preliminary data.</text>
</comment>
<organism evidence="1">
    <name type="scientific">marine sediment metagenome</name>
    <dbReference type="NCBI Taxonomy" id="412755"/>
    <lineage>
        <taxon>unclassified sequences</taxon>
        <taxon>metagenomes</taxon>
        <taxon>ecological metagenomes</taxon>
    </lineage>
</organism>